<evidence type="ECO:0000256" key="1">
    <source>
        <dbReference type="ARBA" id="ARBA00022908"/>
    </source>
</evidence>
<dbReference type="InterPro" id="IPR010998">
    <property type="entry name" value="Integrase_recombinase_N"/>
</dbReference>
<accession>A0AAV3TBK9</accession>
<keyword evidence="2 4" id="KW-0238">DNA-binding</keyword>
<name>A0AAV3TBK9_9EURY</name>
<comment type="caution">
    <text evidence="8">The sequence shown here is derived from an EMBL/GenBank/DDBJ whole genome shotgun (WGS) entry which is preliminary data.</text>
</comment>
<evidence type="ECO:0008006" key="10">
    <source>
        <dbReference type="Google" id="ProtNLM"/>
    </source>
</evidence>
<evidence type="ECO:0000259" key="6">
    <source>
        <dbReference type="PROSITE" id="PS51898"/>
    </source>
</evidence>
<keyword evidence="3" id="KW-0233">DNA recombination</keyword>
<dbReference type="InterPro" id="IPR013762">
    <property type="entry name" value="Integrase-like_cat_sf"/>
</dbReference>
<dbReference type="InterPro" id="IPR050090">
    <property type="entry name" value="Tyrosine_recombinase_XerCD"/>
</dbReference>
<dbReference type="InterPro" id="IPR002104">
    <property type="entry name" value="Integrase_catalytic"/>
</dbReference>
<proteinExistence type="predicted"/>
<sequence>MTRNISPQGAADRYLKERKPEIAESTYHNHKYTLNAFVEWTEEVDIEAVSELDGMYLHEFKLYRREQGINEVTLYGNLCTIRVFVRWLQSMELVDEGLAEGMMIPDPDDDARDEMITEETAEKILNYLDKFEYGTRSHALFAVLWTTGFRIGTVRSLDLDDYYPEDHYIEVVHRPESGTPLKNKVEANREVNLHTWVCEILDDYFEMHRHNVTDDHGRKPLLTTSQGRPARSTLRQQIAGLTRPCHYTGDCPHGRTIPDCEANSYKYAQRCPSSVSPHSLRRAAITNWLNEGHRKELIGDRMNVSPKTLDKHYDARTKGEKRELRREQFELKK</sequence>
<evidence type="ECO:0000259" key="7">
    <source>
        <dbReference type="PROSITE" id="PS51900"/>
    </source>
</evidence>
<evidence type="ECO:0000256" key="5">
    <source>
        <dbReference type="SAM" id="MobiDB-lite"/>
    </source>
</evidence>
<dbReference type="GO" id="GO:0015074">
    <property type="term" value="P:DNA integration"/>
    <property type="evidence" value="ECO:0007669"/>
    <property type="project" value="UniProtKB-KW"/>
</dbReference>
<feature type="domain" description="Core-binding (CB)" evidence="7">
    <location>
        <begin position="5"/>
        <end position="89"/>
    </location>
</feature>
<keyword evidence="9" id="KW-1185">Reference proteome</keyword>
<dbReference type="InterPro" id="IPR044068">
    <property type="entry name" value="CB"/>
</dbReference>
<protein>
    <recommendedName>
        <fullName evidence="10">Site-specific integrase</fullName>
    </recommendedName>
</protein>
<evidence type="ECO:0000313" key="9">
    <source>
        <dbReference type="Proteomes" id="UP001500420"/>
    </source>
</evidence>
<dbReference type="AlphaFoldDB" id="A0AAV3TBK9"/>
<keyword evidence="1" id="KW-0229">DNA integration</keyword>
<feature type="domain" description="Tyr recombinase" evidence="6">
    <location>
        <begin position="111"/>
        <end position="326"/>
    </location>
</feature>
<organism evidence="8 9">
    <name type="scientific">Natronoarchaeum mannanilyticum</name>
    <dbReference type="NCBI Taxonomy" id="926360"/>
    <lineage>
        <taxon>Archaea</taxon>
        <taxon>Methanobacteriati</taxon>
        <taxon>Methanobacteriota</taxon>
        <taxon>Stenosarchaea group</taxon>
        <taxon>Halobacteria</taxon>
        <taxon>Halobacteriales</taxon>
        <taxon>Natronoarchaeaceae</taxon>
    </lineage>
</organism>
<feature type="region of interest" description="Disordered" evidence="5">
    <location>
        <begin position="314"/>
        <end position="333"/>
    </location>
</feature>
<dbReference type="GO" id="GO:0003677">
    <property type="term" value="F:DNA binding"/>
    <property type="evidence" value="ECO:0007669"/>
    <property type="project" value="UniProtKB-UniRule"/>
</dbReference>
<dbReference type="RefSeq" id="WP_343774385.1">
    <property type="nucleotide sequence ID" value="NZ_BAAADV010000005.1"/>
</dbReference>
<dbReference type="GO" id="GO:0006310">
    <property type="term" value="P:DNA recombination"/>
    <property type="evidence" value="ECO:0007669"/>
    <property type="project" value="UniProtKB-KW"/>
</dbReference>
<dbReference type="CDD" id="cd00397">
    <property type="entry name" value="DNA_BRE_C"/>
    <property type="match status" value="1"/>
</dbReference>
<reference evidence="8 9" key="1">
    <citation type="journal article" date="2019" name="Int. J. Syst. Evol. Microbiol.">
        <title>The Global Catalogue of Microorganisms (GCM) 10K type strain sequencing project: providing services to taxonomists for standard genome sequencing and annotation.</title>
        <authorList>
            <consortium name="The Broad Institute Genomics Platform"/>
            <consortium name="The Broad Institute Genome Sequencing Center for Infectious Disease"/>
            <person name="Wu L."/>
            <person name="Ma J."/>
        </authorList>
    </citation>
    <scope>NUCLEOTIDE SEQUENCE [LARGE SCALE GENOMIC DNA]</scope>
    <source>
        <strain evidence="8 9">JCM 16328</strain>
    </source>
</reference>
<dbReference type="PANTHER" id="PTHR30349">
    <property type="entry name" value="PHAGE INTEGRASE-RELATED"/>
    <property type="match status" value="1"/>
</dbReference>
<evidence type="ECO:0000256" key="3">
    <source>
        <dbReference type="ARBA" id="ARBA00023172"/>
    </source>
</evidence>
<dbReference type="InterPro" id="IPR004107">
    <property type="entry name" value="Integrase_SAM-like_N"/>
</dbReference>
<dbReference type="SUPFAM" id="SSF56349">
    <property type="entry name" value="DNA breaking-rejoining enzymes"/>
    <property type="match status" value="1"/>
</dbReference>
<evidence type="ECO:0000256" key="4">
    <source>
        <dbReference type="PROSITE-ProRule" id="PRU01248"/>
    </source>
</evidence>
<dbReference type="EMBL" id="BAAADV010000005">
    <property type="protein sequence ID" value="GAA0676274.1"/>
    <property type="molecule type" value="Genomic_DNA"/>
</dbReference>
<evidence type="ECO:0000256" key="2">
    <source>
        <dbReference type="ARBA" id="ARBA00023125"/>
    </source>
</evidence>
<evidence type="ECO:0000313" key="8">
    <source>
        <dbReference type="EMBL" id="GAA0676274.1"/>
    </source>
</evidence>
<dbReference type="Gene3D" id="1.10.443.10">
    <property type="entry name" value="Intergrase catalytic core"/>
    <property type="match status" value="1"/>
</dbReference>
<dbReference type="Gene3D" id="1.10.150.130">
    <property type="match status" value="1"/>
</dbReference>
<dbReference type="PANTHER" id="PTHR30349:SF41">
    <property type="entry name" value="INTEGRASE_RECOMBINASE PROTEIN MJ0367-RELATED"/>
    <property type="match status" value="1"/>
</dbReference>
<gene>
    <name evidence="8" type="ORF">GCM10009020_25130</name>
</gene>
<dbReference type="PROSITE" id="PS51900">
    <property type="entry name" value="CB"/>
    <property type="match status" value="1"/>
</dbReference>
<dbReference type="Proteomes" id="UP001500420">
    <property type="component" value="Unassembled WGS sequence"/>
</dbReference>
<dbReference type="Pfam" id="PF00589">
    <property type="entry name" value="Phage_integrase"/>
    <property type="match status" value="1"/>
</dbReference>
<dbReference type="PROSITE" id="PS51898">
    <property type="entry name" value="TYR_RECOMBINASE"/>
    <property type="match status" value="1"/>
</dbReference>
<dbReference type="InterPro" id="IPR011010">
    <property type="entry name" value="DNA_brk_join_enz"/>
</dbReference>
<dbReference type="Pfam" id="PF02899">
    <property type="entry name" value="Phage_int_SAM_1"/>
    <property type="match status" value="1"/>
</dbReference>